<dbReference type="EMBL" id="HBFM01020931">
    <property type="protein sequence ID" value="CAD8778311.1"/>
    <property type="molecule type" value="Transcribed_RNA"/>
</dbReference>
<sequence length="136" mass="15435">MPEKLDIVYSDNKALASLERSAVNTALNRHEEDSDLNMRDMELDLFKCYTLNGYAYSLVGLLGGSLLSLSYRTLKPLAFAAVVCPLLDIYNEKSQCAELQSTYGEMKKKARIDKERLANNAILKVRETYMQSIERD</sequence>
<evidence type="ECO:0000313" key="1">
    <source>
        <dbReference type="EMBL" id="CAD8778311.1"/>
    </source>
</evidence>
<protein>
    <submittedName>
        <fullName evidence="1">Uncharacterized protein</fullName>
    </submittedName>
</protein>
<proteinExistence type="predicted"/>
<gene>
    <name evidence="1" type="ORF">PPAR00522_LOCUS13607</name>
</gene>
<reference evidence="1" key="1">
    <citation type="submission" date="2021-01" db="EMBL/GenBank/DDBJ databases">
        <authorList>
            <person name="Corre E."/>
            <person name="Pelletier E."/>
            <person name="Niang G."/>
            <person name="Scheremetjew M."/>
            <person name="Finn R."/>
            <person name="Kale V."/>
            <person name="Holt S."/>
            <person name="Cochrane G."/>
            <person name="Meng A."/>
            <person name="Brown T."/>
            <person name="Cohen L."/>
        </authorList>
    </citation>
    <scope>NUCLEOTIDE SEQUENCE</scope>
    <source>
        <strain evidence="1">SAG 63-3</strain>
    </source>
</reference>
<dbReference type="AlphaFoldDB" id="A0A7S0VA43"/>
<name>A0A7S0VA43_9CHLO</name>
<accession>A0A7S0VA43</accession>
<organism evidence="1">
    <name type="scientific">Polytomella parva</name>
    <dbReference type="NCBI Taxonomy" id="51329"/>
    <lineage>
        <taxon>Eukaryota</taxon>
        <taxon>Viridiplantae</taxon>
        <taxon>Chlorophyta</taxon>
        <taxon>core chlorophytes</taxon>
        <taxon>Chlorophyceae</taxon>
        <taxon>CS clade</taxon>
        <taxon>Chlamydomonadales</taxon>
        <taxon>Chlamydomonadaceae</taxon>
        <taxon>Polytomella</taxon>
    </lineage>
</organism>